<comment type="caution">
    <text evidence="1">The sequence shown here is derived from an EMBL/GenBank/DDBJ whole genome shotgun (WGS) entry which is preliminary data.</text>
</comment>
<gene>
    <name evidence="1" type="ORF">LTS18_008736</name>
</gene>
<dbReference type="EMBL" id="JAWDJW010002306">
    <property type="protein sequence ID" value="KAK3077987.1"/>
    <property type="molecule type" value="Genomic_DNA"/>
</dbReference>
<keyword evidence="2" id="KW-1185">Reference proteome</keyword>
<proteinExistence type="predicted"/>
<dbReference type="Proteomes" id="UP001186974">
    <property type="component" value="Unassembled WGS sequence"/>
</dbReference>
<sequence length="382" mass="39673">MAVSTRSRAKAKSSVNSPAKKKSAAKKSTKAATRAEPKLKPQSPLKNVLSAPARRGRPPKAAAAAAAKLVPNVVEEVVVGEAVEEIVSAKTRSAKAGVKSVPVVQEAGSELPDQSAHKATRGTKAAAKSAPAVQDAITAGTATRGTKTAVSTRQPAATRSAGRVTKASAAKAVSKPIPAAAGRTTRAGKAPAKAKAVPKAVSVCRLERRYERLTVMQKAPVPEIVDGQVEPDTMEVDLVEEPAAAGQDCAEASAPSSEMDTHLHEAGVKVALEPVTEKDFEPEAQGEEDQPLHEHTNAEAEQSVEQPVDEPVEEAMEESSEETTIAQTSPAHIKITTASSKANKKKKRVSLIPVLSPAASPVAAPVTEQMKTPEPEKTTASP</sequence>
<organism evidence="1 2">
    <name type="scientific">Coniosporium uncinatum</name>
    <dbReference type="NCBI Taxonomy" id="93489"/>
    <lineage>
        <taxon>Eukaryota</taxon>
        <taxon>Fungi</taxon>
        <taxon>Dikarya</taxon>
        <taxon>Ascomycota</taxon>
        <taxon>Pezizomycotina</taxon>
        <taxon>Dothideomycetes</taxon>
        <taxon>Dothideomycetes incertae sedis</taxon>
        <taxon>Coniosporium</taxon>
    </lineage>
</organism>
<protein>
    <submittedName>
        <fullName evidence="1">Uncharacterized protein</fullName>
    </submittedName>
</protein>
<name>A0ACC3DMS1_9PEZI</name>
<reference evidence="1" key="1">
    <citation type="submission" date="2024-09" db="EMBL/GenBank/DDBJ databases">
        <title>Black Yeasts Isolated from many extreme environments.</title>
        <authorList>
            <person name="Coleine C."/>
            <person name="Stajich J.E."/>
            <person name="Selbmann L."/>
        </authorList>
    </citation>
    <scope>NUCLEOTIDE SEQUENCE</scope>
    <source>
        <strain evidence="1">CCFEE 5737</strain>
    </source>
</reference>
<feature type="non-terminal residue" evidence="1">
    <location>
        <position position="382"/>
    </location>
</feature>
<evidence type="ECO:0000313" key="1">
    <source>
        <dbReference type="EMBL" id="KAK3077987.1"/>
    </source>
</evidence>
<accession>A0ACC3DMS1</accession>
<evidence type="ECO:0000313" key="2">
    <source>
        <dbReference type="Proteomes" id="UP001186974"/>
    </source>
</evidence>